<name>A0AA36GXT4_CYLNA</name>
<protein>
    <submittedName>
        <fullName evidence="1">Uncharacterized protein</fullName>
    </submittedName>
</protein>
<dbReference type="Proteomes" id="UP001176961">
    <property type="component" value="Unassembled WGS sequence"/>
</dbReference>
<reference evidence="1" key="1">
    <citation type="submission" date="2023-07" db="EMBL/GenBank/DDBJ databases">
        <authorList>
            <consortium name="CYATHOMIX"/>
        </authorList>
    </citation>
    <scope>NUCLEOTIDE SEQUENCE</scope>
    <source>
        <strain evidence="1">N/A</strain>
    </source>
</reference>
<accession>A0AA36GXT4</accession>
<proteinExistence type="predicted"/>
<dbReference type="EMBL" id="CATQJL010000223">
    <property type="protein sequence ID" value="CAJ0600328.1"/>
    <property type="molecule type" value="Genomic_DNA"/>
</dbReference>
<evidence type="ECO:0000313" key="2">
    <source>
        <dbReference type="Proteomes" id="UP001176961"/>
    </source>
</evidence>
<dbReference type="AlphaFoldDB" id="A0AA36GXT4"/>
<gene>
    <name evidence="1" type="ORF">CYNAS_LOCUS12311</name>
</gene>
<organism evidence="1 2">
    <name type="scientific">Cylicocyclus nassatus</name>
    <name type="common">Nematode worm</name>
    <dbReference type="NCBI Taxonomy" id="53992"/>
    <lineage>
        <taxon>Eukaryota</taxon>
        <taxon>Metazoa</taxon>
        <taxon>Ecdysozoa</taxon>
        <taxon>Nematoda</taxon>
        <taxon>Chromadorea</taxon>
        <taxon>Rhabditida</taxon>
        <taxon>Rhabditina</taxon>
        <taxon>Rhabditomorpha</taxon>
        <taxon>Strongyloidea</taxon>
        <taxon>Strongylidae</taxon>
        <taxon>Cylicocyclus</taxon>
    </lineage>
</organism>
<sequence>MKRTGQDLFDFYDSFLSALFFMKGKCLSEEVRRAERIIQEDIGRAVALFNHRHTCFLESIARKRRAGQAVPLKALPKYRRMSQAPDNENFAGAATSQPSTFRLKSPHTYAELRSFRLQNLKNLLLVIAMDLRDELNRLRRSSNYDSPIISVQQFKYDNLMLTMSIFWTITMHSRYSPPKRSMGCPVKQVMDFLRNVFIDDESKFYKAQVQNIPHHSEQKDLFKKRLRAVALFSQRHTCFFGIHLTGTQPVTGQIKGARFQNVPSEMVILYNPCCVRLHISAFEDLDSKVGLDQRSCVTRICWFPLGCDSLDLVRCLELKIHLQKAFVNLCFSILSVPRQRMAVHSKENDFLQFPGPDDFT</sequence>
<evidence type="ECO:0000313" key="1">
    <source>
        <dbReference type="EMBL" id="CAJ0600328.1"/>
    </source>
</evidence>
<keyword evidence="2" id="KW-1185">Reference proteome</keyword>
<comment type="caution">
    <text evidence="1">The sequence shown here is derived from an EMBL/GenBank/DDBJ whole genome shotgun (WGS) entry which is preliminary data.</text>
</comment>